<feature type="domain" description="Ketoreductase" evidence="2">
    <location>
        <begin position="13"/>
        <end position="190"/>
    </location>
</feature>
<dbReference type="InterPro" id="IPR020904">
    <property type="entry name" value="Sc_DH/Rdtase_CS"/>
</dbReference>
<dbReference type="SMART" id="SM00822">
    <property type="entry name" value="PKS_KR"/>
    <property type="match status" value="1"/>
</dbReference>
<evidence type="ECO:0000256" key="1">
    <source>
        <dbReference type="ARBA" id="ARBA00006484"/>
    </source>
</evidence>
<proteinExistence type="inferred from homology"/>
<dbReference type="InterPro" id="IPR057326">
    <property type="entry name" value="KR_dom"/>
</dbReference>
<accession>A0A917PU21</accession>
<dbReference type="Gene3D" id="3.40.50.720">
    <property type="entry name" value="NAD(P)-binding Rossmann-like Domain"/>
    <property type="match status" value="1"/>
</dbReference>
<dbReference type="Proteomes" id="UP000635983">
    <property type="component" value="Unassembled WGS sequence"/>
</dbReference>
<comment type="caution">
    <text evidence="3">The sequence shown here is derived from an EMBL/GenBank/DDBJ whole genome shotgun (WGS) entry which is preliminary data.</text>
</comment>
<evidence type="ECO:0000259" key="2">
    <source>
        <dbReference type="SMART" id="SM00822"/>
    </source>
</evidence>
<name>A0A917PU21_9PSED</name>
<dbReference type="SUPFAM" id="SSF51735">
    <property type="entry name" value="NAD(P)-binding Rossmann-fold domains"/>
    <property type="match status" value="1"/>
</dbReference>
<dbReference type="PRINTS" id="PR00080">
    <property type="entry name" value="SDRFAMILY"/>
</dbReference>
<protein>
    <submittedName>
        <fullName evidence="3">2-deoxy-D-gluconate 3-dehydrogenase</fullName>
    </submittedName>
</protein>
<dbReference type="RefSeq" id="WP_188982773.1">
    <property type="nucleotide sequence ID" value="NZ_BMPO01000003.1"/>
</dbReference>
<gene>
    <name evidence="3" type="ORF">GCM10009304_17120</name>
</gene>
<dbReference type="InterPro" id="IPR002347">
    <property type="entry name" value="SDR_fam"/>
</dbReference>
<dbReference type="Pfam" id="PF13561">
    <property type="entry name" value="adh_short_C2"/>
    <property type="match status" value="1"/>
</dbReference>
<dbReference type="InterPro" id="IPR036291">
    <property type="entry name" value="NAD(P)-bd_dom_sf"/>
</dbReference>
<reference evidence="3" key="2">
    <citation type="submission" date="2020-09" db="EMBL/GenBank/DDBJ databases">
        <authorList>
            <person name="Sun Q."/>
            <person name="Ohkuma M."/>
        </authorList>
    </citation>
    <scope>NUCLEOTIDE SEQUENCE</scope>
    <source>
        <strain evidence="3">JCM 30078</strain>
    </source>
</reference>
<dbReference type="EMBL" id="BMPO01000003">
    <property type="protein sequence ID" value="GGJ91934.1"/>
    <property type="molecule type" value="Genomic_DNA"/>
</dbReference>
<dbReference type="PROSITE" id="PS00061">
    <property type="entry name" value="ADH_SHORT"/>
    <property type="match status" value="1"/>
</dbReference>
<dbReference type="GO" id="GO:0016616">
    <property type="term" value="F:oxidoreductase activity, acting on the CH-OH group of donors, NAD or NADP as acceptor"/>
    <property type="evidence" value="ECO:0007669"/>
    <property type="project" value="TreeGrafter"/>
</dbReference>
<dbReference type="PANTHER" id="PTHR42760">
    <property type="entry name" value="SHORT-CHAIN DEHYDROGENASES/REDUCTASES FAMILY MEMBER"/>
    <property type="match status" value="1"/>
</dbReference>
<evidence type="ECO:0000313" key="3">
    <source>
        <dbReference type="EMBL" id="GGJ91934.1"/>
    </source>
</evidence>
<dbReference type="AlphaFoldDB" id="A0A917PU21"/>
<evidence type="ECO:0000313" key="4">
    <source>
        <dbReference type="Proteomes" id="UP000635983"/>
    </source>
</evidence>
<keyword evidence="4" id="KW-1185">Reference proteome</keyword>
<organism evidence="3 4">
    <name type="scientific">Pseudomonas matsuisoli</name>
    <dbReference type="NCBI Taxonomy" id="1515666"/>
    <lineage>
        <taxon>Bacteria</taxon>
        <taxon>Pseudomonadati</taxon>
        <taxon>Pseudomonadota</taxon>
        <taxon>Gammaproteobacteria</taxon>
        <taxon>Pseudomonadales</taxon>
        <taxon>Pseudomonadaceae</taxon>
        <taxon>Pseudomonas</taxon>
    </lineage>
</organism>
<dbReference type="NCBIfam" id="NF005559">
    <property type="entry name" value="PRK07231.1"/>
    <property type="match status" value="1"/>
</dbReference>
<reference evidence="3" key="1">
    <citation type="journal article" date="2014" name="Int. J. Syst. Evol. Microbiol.">
        <title>Complete genome sequence of Corynebacterium casei LMG S-19264T (=DSM 44701T), isolated from a smear-ripened cheese.</title>
        <authorList>
            <consortium name="US DOE Joint Genome Institute (JGI-PGF)"/>
            <person name="Walter F."/>
            <person name="Albersmeier A."/>
            <person name="Kalinowski J."/>
            <person name="Ruckert C."/>
        </authorList>
    </citation>
    <scope>NUCLEOTIDE SEQUENCE</scope>
    <source>
        <strain evidence="3">JCM 30078</strain>
    </source>
</reference>
<comment type="similarity">
    <text evidence="1">Belongs to the short-chain dehydrogenases/reductases (SDR) family.</text>
</comment>
<sequence length="255" mass="26262">MNDVLSTFSLQGRVALVTGASRGIGRALAEALAGAGARVLLAGRDTSALTEVHAAIAGAGGHCAVIPMDVADSASRAAAFAAIEAQEGQLDILINNAGIEQVKPSAELDEATWDRIVDTNLKGAFFCAQAAMKLMPNGGSIVNLCSLTSEVGVPGAVPYGASKSGLAGMTRALATEWAPLGVRVNGIGPGYFHTDLTDVFYQDADWCERMRGKIPLGRFGDLRDLAGSVVFLCSPAAAYITGQVLYVDGGYLASI</sequence>
<dbReference type="PRINTS" id="PR00081">
    <property type="entry name" value="GDHRDH"/>
</dbReference>
<dbReference type="FunFam" id="3.40.50.720:FF:000084">
    <property type="entry name" value="Short-chain dehydrogenase reductase"/>
    <property type="match status" value="1"/>
</dbReference>